<dbReference type="AlphaFoldDB" id="A0A2T3A8Q6"/>
<keyword evidence="1" id="KW-1133">Transmembrane helix</keyword>
<dbReference type="InParanoid" id="A0A2T3A8Q6"/>
<evidence type="ECO:0000256" key="1">
    <source>
        <dbReference type="SAM" id="Phobius"/>
    </source>
</evidence>
<dbReference type="Proteomes" id="UP000241462">
    <property type="component" value="Unassembled WGS sequence"/>
</dbReference>
<sequence>MSHNPPSCQFQLRNHNNSILPSLCLKLSITRQVTATAHSLLQLAPRLLCSRDPTVGIPNLSGSRGSSHASFTLPLVINLILVLLSLSRRLCCQRSRRRHVTIDCGCLNGIGIRVSVHFDVKRGRSTLTARLYRQTTIMMFAAWLEEYRALRGSGR</sequence>
<keyword evidence="3" id="KW-1185">Reference proteome</keyword>
<evidence type="ECO:0000313" key="3">
    <source>
        <dbReference type="Proteomes" id="UP000241462"/>
    </source>
</evidence>
<organism evidence="2 3">
    <name type="scientific">Coniella lustricola</name>
    <dbReference type="NCBI Taxonomy" id="2025994"/>
    <lineage>
        <taxon>Eukaryota</taxon>
        <taxon>Fungi</taxon>
        <taxon>Dikarya</taxon>
        <taxon>Ascomycota</taxon>
        <taxon>Pezizomycotina</taxon>
        <taxon>Sordariomycetes</taxon>
        <taxon>Sordariomycetidae</taxon>
        <taxon>Diaporthales</taxon>
        <taxon>Schizoparmaceae</taxon>
        <taxon>Coniella</taxon>
    </lineage>
</organism>
<feature type="transmembrane region" description="Helical" evidence="1">
    <location>
        <begin position="68"/>
        <end position="87"/>
    </location>
</feature>
<dbReference type="EMBL" id="KZ678436">
    <property type="protein sequence ID" value="PSR85880.1"/>
    <property type="molecule type" value="Genomic_DNA"/>
</dbReference>
<proteinExistence type="predicted"/>
<accession>A0A2T3A8Q6</accession>
<reference evidence="2 3" key="1">
    <citation type="journal article" date="2018" name="Mycol. Prog.">
        <title>Coniella lustricola, a new species from submerged detritus.</title>
        <authorList>
            <person name="Raudabaugh D.B."/>
            <person name="Iturriaga T."/>
            <person name="Carver A."/>
            <person name="Mondo S."/>
            <person name="Pangilinan J."/>
            <person name="Lipzen A."/>
            <person name="He G."/>
            <person name="Amirebrahimi M."/>
            <person name="Grigoriev I.V."/>
            <person name="Miller A.N."/>
        </authorList>
    </citation>
    <scope>NUCLEOTIDE SEQUENCE [LARGE SCALE GENOMIC DNA]</scope>
    <source>
        <strain evidence="2 3">B22-T-1</strain>
    </source>
</reference>
<evidence type="ECO:0000313" key="2">
    <source>
        <dbReference type="EMBL" id="PSR85880.1"/>
    </source>
</evidence>
<gene>
    <name evidence="2" type="ORF">BD289DRAFT_247236</name>
</gene>
<keyword evidence="1" id="KW-0472">Membrane</keyword>
<keyword evidence="1" id="KW-0812">Transmembrane</keyword>
<name>A0A2T3A8Q6_9PEZI</name>
<protein>
    <submittedName>
        <fullName evidence="2">Uncharacterized protein</fullName>
    </submittedName>
</protein>